<comment type="caution">
    <text evidence="3">The sequence shown here is derived from an EMBL/GenBank/DDBJ whole genome shotgun (WGS) entry which is preliminary data.</text>
</comment>
<keyword evidence="3" id="KW-0031">Aminopeptidase</keyword>
<dbReference type="EMBL" id="JAEHHL010000002">
    <property type="protein sequence ID" value="MBK0398801.1"/>
    <property type="molecule type" value="Genomic_DNA"/>
</dbReference>
<gene>
    <name evidence="3" type="ORF">H0I76_06345</name>
</gene>
<dbReference type="InterPro" id="IPR036005">
    <property type="entry name" value="Creatinase/aminopeptidase-like"/>
</dbReference>
<evidence type="ECO:0000313" key="4">
    <source>
        <dbReference type="Proteomes" id="UP000655420"/>
    </source>
</evidence>
<evidence type="ECO:0000259" key="2">
    <source>
        <dbReference type="Pfam" id="PF00557"/>
    </source>
</evidence>
<dbReference type="Gene3D" id="3.40.350.10">
    <property type="entry name" value="Creatinase/prolidase N-terminal domain"/>
    <property type="match status" value="1"/>
</dbReference>
<organism evidence="3 4">
    <name type="scientific">Thermohalobaculum xanthum</name>
    <dbReference type="NCBI Taxonomy" id="2753746"/>
    <lineage>
        <taxon>Bacteria</taxon>
        <taxon>Pseudomonadati</taxon>
        <taxon>Pseudomonadota</taxon>
        <taxon>Alphaproteobacteria</taxon>
        <taxon>Rhodobacterales</taxon>
        <taxon>Paracoccaceae</taxon>
        <taxon>Thermohalobaculum</taxon>
    </lineage>
</organism>
<accession>A0A8J7M5C8</accession>
<protein>
    <submittedName>
        <fullName evidence="3">Aminopeptidase P family protein</fullName>
    </submittedName>
</protein>
<sequence>MNPEIHHADRRKIDPARKPRMKPDNTPDDNDRVETGPTALAFEEWAAAGLELPDIPAMRAHRHARLTRAIAQADIGGILLFDPLNIRYATDAPNMQLWNTHNPFRALLLTADGHMVLWEYKGASFAFLSEFNPLVKEVRGGASLFYFSTGDRGADCARDFVAQVDEVMRARAGHNRRLAVDKIMLSGYHALVEAGFEVLEGEAITERTRVIKGAEEIKAMRCSMHSCEMAVAEMEAACRPGLSEDEVWSYLHAGNIKRGGEWIETRLLSSGPRTNPWFQECGPRVIQNNEIVAFDTDLVGVYGLCTDISRTWFVGDGEPTAEMKRLFRVAHDHIMGNMEQLKPGVSFTELVFGGHQLPEEFVPGRYGCKMHGVGLCDEWPIISYPQDYREGAFEAVLEPGMMLCVEACVQTQGGEFAIKLEDQVLITETGYENMTLYPFDARLMA</sequence>
<feature type="domain" description="Peptidase M24" evidence="2">
    <location>
        <begin position="219"/>
        <end position="428"/>
    </location>
</feature>
<keyword evidence="4" id="KW-1185">Reference proteome</keyword>
<dbReference type="RefSeq" id="WP_200608429.1">
    <property type="nucleotide sequence ID" value="NZ_JAEHHL010000002.1"/>
</dbReference>
<dbReference type="NCBIfam" id="NF043017">
    <property type="entry name" value="DimsulpropLyDddP"/>
    <property type="match status" value="1"/>
</dbReference>
<dbReference type="InterPro" id="IPR050659">
    <property type="entry name" value="Peptidase_M24B"/>
</dbReference>
<evidence type="ECO:0000313" key="3">
    <source>
        <dbReference type="EMBL" id="MBK0398801.1"/>
    </source>
</evidence>
<dbReference type="Pfam" id="PF00557">
    <property type="entry name" value="Peptidase_M24"/>
    <property type="match status" value="1"/>
</dbReference>
<feature type="region of interest" description="Disordered" evidence="1">
    <location>
        <begin position="1"/>
        <end position="35"/>
    </location>
</feature>
<dbReference type="InterPro" id="IPR000994">
    <property type="entry name" value="Pept_M24"/>
</dbReference>
<dbReference type="Gene3D" id="3.90.230.10">
    <property type="entry name" value="Creatinase/methionine aminopeptidase superfamily"/>
    <property type="match status" value="1"/>
</dbReference>
<keyword evidence="3" id="KW-0378">Hydrolase</keyword>
<dbReference type="PANTHER" id="PTHR46112">
    <property type="entry name" value="AMINOPEPTIDASE"/>
    <property type="match status" value="1"/>
</dbReference>
<dbReference type="Proteomes" id="UP000655420">
    <property type="component" value="Unassembled WGS sequence"/>
</dbReference>
<dbReference type="InterPro" id="IPR029149">
    <property type="entry name" value="Creatin/AminoP/Spt16_N"/>
</dbReference>
<dbReference type="InterPro" id="IPR050020">
    <property type="entry name" value="DddP"/>
</dbReference>
<dbReference type="SUPFAM" id="SSF53092">
    <property type="entry name" value="Creatinase/prolidase N-terminal domain"/>
    <property type="match status" value="1"/>
</dbReference>
<dbReference type="CDD" id="cd01066">
    <property type="entry name" value="APP_MetAP"/>
    <property type="match status" value="1"/>
</dbReference>
<keyword evidence="3" id="KW-0645">Protease</keyword>
<dbReference type="GO" id="GO:0004177">
    <property type="term" value="F:aminopeptidase activity"/>
    <property type="evidence" value="ECO:0007669"/>
    <property type="project" value="UniProtKB-KW"/>
</dbReference>
<name>A0A8J7M5C8_9RHOB</name>
<evidence type="ECO:0000256" key="1">
    <source>
        <dbReference type="SAM" id="MobiDB-lite"/>
    </source>
</evidence>
<feature type="compositionally biased region" description="Basic and acidic residues" evidence="1">
    <location>
        <begin position="1"/>
        <end position="34"/>
    </location>
</feature>
<dbReference type="SUPFAM" id="SSF55920">
    <property type="entry name" value="Creatinase/aminopeptidase"/>
    <property type="match status" value="1"/>
</dbReference>
<reference evidence="3" key="1">
    <citation type="submission" date="2020-12" db="EMBL/GenBank/DDBJ databases">
        <title>Bacterial taxonomy.</title>
        <authorList>
            <person name="Pan X."/>
        </authorList>
    </citation>
    <scope>NUCLEOTIDE SEQUENCE</scope>
    <source>
        <strain evidence="3">M0105</strain>
    </source>
</reference>
<proteinExistence type="predicted"/>
<dbReference type="PANTHER" id="PTHR46112:SF2">
    <property type="entry name" value="XAA-PRO AMINOPEPTIDASE P-RELATED"/>
    <property type="match status" value="1"/>
</dbReference>
<dbReference type="AlphaFoldDB" id="A0A8J7M5C8"/>